<dbReference type="PROSITE" id="PS50067">
    <property type="entry name" value="KINESIN_MOTOR_2"/>
    <property type="match status" value="1"/>
</dbReference>
<organism evidence="13">
    <name type="scientific">Notodromas monacha</name>
    <dbReference type="NCBI Taxonomy" id="399045"/>
    <lineage>
        <taxon>Eukaryota</taxon>
        <taxon>Metazoa</taxon>
        <taxon>Ecdysozoa</taxon>
        <taxon>Arthropoda</taxon>
        <taxon>Crustacea</taxon>
        <taxon>Oligostraca</taxon>
        <taxon>Ostracoda</taxon>
        <taxon>Podocopa</taxon>
        <taxon>Podocopida</taxon>
        <taxon>Cypridocopina</taxon>
        <taxon>Cypridoidea</taxon>
        <taxon>Cyprididae</taxon>
        <taxon>Notodromas</taxon>
    </lineage>
</organism>
<evidence type="ECO:0000256" key="6">
    <source>
        <dbReference type="ARBA" id="ARBA00023175"/>
    </source>
</evidence>
<proteinExistence type="inferred from homology"/>
<name>A0A7R9BHM2_9CRUS</name>
<accession>A0A7R9BHM2</accession>
<dbReference type="GO" id="GO:0072686">
    <property type="term" value="C:mitotic spindle"/>
    <property type="evidence" value="ECO:0007669"/>
    <property type="project" value="TreeGrafter"/>
</dbReference>
<feature type="coiled-coil region" evidence="10">
    <location>
        <begin position="427"/>
        <end position="460"/>
    </location>
</feature>
<dbReference type="GO" id="GO:0051231">
    <property type="term" value="P:spindle elongation"/>
    <property type="evidence" value="ECO:0007669"/>
    <property type="project" value="TreeGrafter"/>
</dbReference>
<dbReference type="FunFam" id="3.40.850.10:FF:000019">
    <property type="entry name" value="Kinesin-like protein KIN-5D"/>
    <property type="match status" value="1"/>
</dbReference>
<dbReference type="PANTHER" id="PTHR47970">
    <property type="entry name" value="KINESIN-LIKE PROTEIN KIF11"/>
    <property type="match status" value="1"/>
</dbReference>
<evidence type="ECO:0000256" key="2">
    <source>
        <dbReference type="ARBA" id="ARBA00022490"/>
    </source>
</evidence>
<evidence type="ECO:0000313" key="13">
    <source>
        <dbReference type="EMBL" id="CAD7274678.1"/>
    </source>
</evidence>
<evidence type="ECO:0000256" key="9">
    <source>
        <dbReference type="PROSITE-ProRule" id="PRU00283"/>
    </source>
</evidence>
<evidence type="ECO:0000256" key="3">
    <source>
        <dbReference type="ARBA" id="ARBA00022701"/>
    </source>
</evidence>
<keyword evidence="7" id="KW-0206">Cytoskeleton</keyword>
<comment type="similarity">
    <text evidence="8">Belongs to the TRAFAC class myosin-kinesin ATPase superfamily. Kinesin family. KIN-5/BimC subfamily.</text>
</comment>
<evidence type="ECO:0000256" key="11">
    <source>
        <dbReference type="SAM" id="MobiDB-lite"/>
    </source>
</evidence>
<dbReference type="GO" id="GO:0008574">
    <property type="term" value="F:plus-end-directed microtubule motor activity"/>
    <property type="evidence" value="ECO:0007669"/>
    <property type="project" value="TreeGrafter"/>
</dbReference>
<evidence type="ECO:0000256" key="4">
    <source>
        <dbReference type="ARBA" id="ARBA00022741"/>
    </source>
</evidence>
<dbReference type="SUPFAM" id="SSF52540">
    <property type="entry name" value="P-loop containing nucleoside triphosphate hydrolases"/>
    <property type="match status" value="1"/>
</dbReference>
<evidence type="ECO:0000256" key="5">
    <source>
        <dbReference type="ARBA" id="ARBA00022840"/>
    </source>
</evidence>
<evidence type="ECO:0000256" key="10">
    <source>
        <dbReference type="SAM" id="Coils"/>
    </source>
</evidence>
<dbReference type="GO" id="GO:0005876">
    <property type="term" value="C:spindle microtubule"/>
    <property type="evidence" value="ECO:0007669"/>
    <property type="project" value="TreeGrafter"/>
</dbReference>
<keyword evidence="14" id="KW-1185">Reference proteome</keyword>
<feature type="domain" description="Kinesin motor" evidence="12">
    <location>
        <begin position="7"/>
        <end position="359"/>
    </location>
</feature>
<gene>
    <name evidence="13" type="ORF">NMOB1V02_LOCUS2501</name>
</gene>
<dbReference type="InterPro" id="IPR036961">
    <property type="entry name" value="Kinesin_motor_dom_sf"/>
</dbReference>
<evidence type="ECO:0000256" key="8">
    <source>
        <dbReference type="ARBA" id="ARBA00034704"/>
    </source>
</evidence>
<evidence type="ECO:0000259" key="12">
    <source>
        <dbReference type="PROSITE" id="PS50067"/>
    </source>
</evidence>
<dbReference type="InterPro" id="IPR001752">
    <property type="entry name" value="Kinesin_motor_dom"/>
</dbReference>
<keyword evidence="6 9" id="KW-0505">Motor protein</keyword>
<dbReference type="GO" id="GO:0008017">
    <property type="term" value="F:microtubule binding"/>
    <property type="evidence" value="ECO:0007669"/>
    <property type="project" value="InterPro"/>
</dbReference>
<evidence type="ECO:0000313" key="14">
    <source>
        <dbReference type="Proteomes" id="UP000678499"/>
    </source>
</evidence>
<dbReference type="Pfam" id="PF00225">
    <property type="entry name" value="Kinesin"/>
    <property type="match status" value="1"/>
</dbReference>
<keyword evidence="5 9" id="KW-0067">ATP-binding</keyword>
<dbReference type="InterPro" id="IPR019821">
    <property type="entry name" value="Kinesin_motor_CS"/>
</dbReference>
<dbReference type="PROSITE" id="PS00411">
    <property type="entry name" value="KINESIN_MOTOR_1"/>
    <property type="match status" value="1"/>
</dbReference>
<dbReference type="InterPro" id="IPR027417">
    <property type="entry name" value="P-loop_NTPase"/>
</dbReference>
<dbReference type="OrthoDB" id="3176171at2759"/>
<feature type="region of interest" description="Disordered" evidence="11">
    <location>
        <begin position="895"/>
        <end position="923"/>
    </location>
</feature>
<evidence type="ECO:0000256" key="1">
    <source>
        <dbReference type="ARBA" id="ARBA00004245"/>
    </source>
</evidence>
<dbReference type="AlphaFoldDB" id="A0A7R9BHM2"/>
<protein>
    <recommendedName>
        <fullName evidence="12">Kinesin motor domain-containing protein</fullName>
    </recommendedName>
</protein>
<keyword evidence="4 9" id="KW-0547">Nucleotide-binding</keyword>
<dbReference type="EMBL" id="OA882315">
    <property type="protein sequence ID" value="CAD7274678.1"/>
    <property type="molecule type" value="Genomic_DNA"/>
</dbReference>
<dbReference type="Proteomes" id="UP000678499">
    <property type="component" value="Unassembled WGS sequence"/>
</dbReference>
<dbReference type="Gene3D" id="3.40.850.10">
    <property type="entry name" value="Kinesin motor domain"/>
    <property type="match status" value="1"/>
</dbReference>
<reference evidence="13" key="1">
    <citation type="submission" date="2020-11" db="EMBL/GenBank/DDBJ databases">
        <authorList>
            <person name="Tran Van P."/>
        </authorList>
    </citation>
    <scope>NUCLEOTIDE SEQUENCE</scope>
</reference>
<dbReference type="PRINTS" id="PR00380">
    <property type="entry name" value="KINESINHEAVY"/>
</dbReference>
<dbReference type="InterPro" id="IPR047149">
    <property type="entry name" value="KIF11-like"/>
</dbReference>
<keyword evidence="3" id="KW-0493">Microtubule</keyword>
<feature type="binding site" evidence="9">
    <location>
        <begin position="93"/>
        <end position="100"/>
    </location>
    <ligand>
        <name>ATP</name>
        <dbReference type="ChEBI" id="CHEBI:30616"/>
    </ligand>
</feature>
<dbReference type="PANTHER" id="PTHR47970:SF12">
    <property type="entry name" value="KINESIN FAMILY MEMBER 11"/>
    <property type="match status" value="1"/>
</dbReference>
<dbReference type="SMART" id="SM00129">
    <property type="entry name" value="KISc"/>
    <property type="match status" value="1"/>
</dbReference>
<dbReference type="GO" id="GO:0090307">
    <property type="term" value="P:mitotic spindle assembly"/>
    <property type="evidence" value="ECO:0007669"/>
    <property type="project" value="TreeGrafter"/>
</dbReference>
<sequence length="1005" mass="111892">MSEMGSGINVFVRIRPLSKAEASKYQQPAFTAVGDTVVVLRDPSYPDTGASRTWDFSQVFGPTSTQEEVYDHCVSPVIADVINGYNCTVFAYGQTGTGKTFTMEGERKPDVAWKDEPNAGMIPRAVYQLFSELSSKSEPGPDPNVVLTVSYIELYNENLYDLLYEGSGERPKLQMFDNPDNRGSLVIKNLSSYECKTKEEVIALLDRGAAARRKTATKLNSRSSRSHALFMISVFSMSKQESEIGGLGSRPSMQSQVGKLNLVDLAGSESVGRSGAVDAHAREAGCINKSLLALRMVIMNLATDTGGHIPYRSSKLTRLLQDSLGGKTKTTLIAAISPVNEHLEESVSTLDYACKAKSIVNNPVSLKHHWKKQSIAEYLVRIEQCKSLLEATRREHGVYMSPEQFQQWQQQYDDVLVREDKVRRELLEEERAEKADAELQRRAEERLAALTARLDKLVLAENEARVTALQQINTRQVMKERAERIQEASKITAADAEVLAKERSRLQGVNQRSTKAFQTSCPEFERNFDTIMNLEQNHIDVNATSADITDMETEVRKVARVVKLPESGASNVVQQQLSLGTNPGRILEQMNSNASVAKHDTLLSAAFSERNPVADIVEECVRPLWNKADENVSGARQLFAKEESLRMATMVHGVLSQSASTEEQKMKVLNDFLHALRAQRAQLLDDMEQTKALRQSVLQTFQGQRAAQEKRKYDLSTFMRTISECSAVATKTLQTECNALTTEAKAVGDEAVGKLFESVNQREAACKDLEPAACSRLINEARVAIVDGTEALRKESKDEMHRAAEVRQEAETAVIQEFSCAEMHRWAIVKSLQEWARAEQTKDRESAEKIEAFVRRVVCQWFEQAPEEAEYLFTSADTGLVGMTTALEYLFSLVPSSSSPATSGQTPVRRRTQPSHPSLLGDLAPLTPKEALVRRHQQMIASAQRLAQPFELDSQLMENKENLMNMSGISTSTEDSVVSQGSLQGGNLRARAMNNAMHLKRRRFP</sequence>
<keyword evidence="2" id="KW-0963">Cytoplasm</keyword>
<dbReference type="EMBL" id="CAJPEX010000278">
    <property type="protein sequence ID" value="CAG0914830.1"/>
    <property type="molecule type" value="Genomic_DNA"/>
</dbReference>
<dbReference type="GO" id="GO:0007018">
    <property type="term" value="P:microtubule-based movement"/>
    <property type="evidence" value="ECO:0007669"/>
    <property type="project" value="InterPro"/>
</dbReference>
<evidence type="ECO:0000256" key="7">
    <source>
        <dbReference type="ARBA" id="ARBA00023212"/>
    </source>
</evidence>
<dbReference type="GO" id="GO:0005524">
    <property type="term" value="F:ATP binding"/>
    <property type="evidence" value="ECO:0007669"/>
    <property type="project" value="UniProtKB-UniRule"/>
</dbReference>
<keyword evidence="10" id="KW-0175">Coiled coil</keyword>
<comment type="subcellular location">
    <subcellularLocation>
        <location evidence="1">Cytoplasm</location>
        <location evidence="1">Cytoskeleton</location>
    </subcellularLocation>
</comment>